<organism evidence="1 2">
    <name type="scientific">Clonostachys rosea f. rosea IK726</name>
    <dbReference type="NCBI Taxonomy" id="1349383"/>
    <lineage>
        <taxon>Eukaryota</taxon>
        <taxon>Fungi</taxon>
        <taxon>Dikarya</taxon>
        <taxon>Ascomycota</taxon>
        <taxon>Pezizomycotina</taxon>
        <taxon>Sordariomycetes</taxon>
        <taxon>Hypocreomycetidae</taxon>
        <taxon>Hypocreales</taxon>
        <taxon>Bionectriaceae</taxon>
        <taxon>Clonostachys</taxon>
    </lineage>
</organism>
<reference evidence="1" key="2">
    <citation type="submission" date="2021-10" db="EMBL/GenBank/DDBJ databases">
        <authorList>
            <person name="Piombo E."/>
        </authorList>
    </citation>
    <scope>NUCLEOTIDE SEQUENCE</scope>
</reference>
<evidence type="ECO:0000313" key="1">
    <source>
        <dbReference type="EMBL" id="CAG9937420.1"/>
    </source>
</evidence>
<keyword evidence="2" id="KW-1185">Reference proteome</keyword>
<dbReference type="EMBL" id="CADEHS020000001">
    <property type="protein sequence ID" value="CAG9937420.1"/>
    <property type="molecule type" value="Genomic_DNA"/>
</dbReference>
<sequence>MAWVYDRGLEIALRNASSTLVPDLDHALAFGTSSGGHLSLCLGFRVPQLVAGTYDMCGPSNFADNLWTIKLEGMKLPPGLTDSFLNKIFDEDPVPITRGVSLEGQATGTPDFSDPRQAYAADANS</sequence>
<protein>
    <submittedName>
        <fullName evidence="1">Uncharacterized protein</fullName>
    </submittedName>
</protein>
<dbReference type="Proteomes" id="UP000836387">
    <property type="component" value="Unassembled WGS sequence"/>
</dbReference>
<proteinExistence type="predicted"/>
<accession>A0ACA9T935</accession>
<name>A0ACA9T935_BIOOC</name>
<evidence type="ECO:0000313" key="2">
    <source>
        <dbReference type="Proteomes" id="UP000836387"/>
    </source>
</evidence>
<reference evidence="1" key="1">
    <citation type="submission" date="2020-04" db="EMBL/GenBank/DDBJ databases">
        <authorList>
            <person name="Broberg M."/>
        </authorList>
    </citation>
    <scope>NUCLEOTIDE SEQUENCE</scope>
</reference>
<gene>
    <name evidence="1" type="ORF">CRV2_00004606</name>
</gene>
<comment type="caution">
    <text evidence="1">The sequence shown here is derived from an EMBL/GenBank/DDBJ whole genome shotgun (WGS) entry which is preliminary data.</text>
</comment>